<keyword evidence="5 7" id="KW-0028">Amino-acid biosynthesis</keyword>
<dbReference type="PANTHER" id="PTHR11645">
    <property type="entry name" value="PYRROLINE-5-CARBOXYLATE REDUCTASE"/>
    <property type="match status" value="1"/>
</dbReference>
<comment type="subcellular location">
    <subcellularLocation>
        <location evidence="5">Cytoplasm</location>
    </subcellularLocation>
</comment>
<evidence type="ECO:0000256" key="5">
    <source>
        <dbReference type="HAMAP-Rule" id="MF_01925"/>
    </source>
</evidence>
<dbReference type="SUPFAM" id="SSF48179">
    <property type="entry name" value="6-phosphogluconate dehydrogenase C-terminal domain-like"/>
    <property type="match status" value="1"/>
</dbReference>
<evidence type="ECO:0000256" key="6">
    <source>
        <dbReference type="NCBIfam" id="TIGR00112"/>
    </source>
</evidence>
<keyword evidence="4 5" id="KW-0560">Oxidoreductase</keyword>
<dbReference type="Gene3D" id="3.40.50.720">
    <property type="entry name" value="NAD(P)-binding Rossmann-like Domain"/>
    <property type="match status" value="1"/>
</dbReference>
<dbReference type="SUPFAM" id="SSF51735">
    <property type="entry name" value="NAD(P)-binding Rossmann-fold domains"/>
    <property type="match status" value="1"/>
</dbReference>
<comment type="function">
    <text evidence="5">Catalyzes the reduction of 1-pyrroline-5-carboxylate (PCA) to L-proline.</text>
</comment>
<feature type="domain" description="Pyrroline-5-carboxylate reductase dimerisation" evidence="9">
    <location>
        <begin position="160"/>
        <end position="264"/>
    </location>
</feature>
<dbReference type="InterPro" id="IPR028939">
    <property type="entry name" value="P5C_Rdtase_cat_N"/>
</dbReference>
<dbReference type="InterPro" id="IPR053790">
    <property type="entry name" value="P5CR-like_CS"/>
</dbReference>
<evidence type="ECO:0000256" key="7">
    <source>
        <dbReference type="RuleBase" id="RU003903"/>
    </source>
</evidence>
<organism evidence="10 11">
    <name type="scientific">Massilicoli timonensis</name>
    <dbReference type="NCBI Taxonomy" id="2015901"/>
    <lineage>
        <taxon>Bacteria</taxon>
        <taxon>Bacillati</taxon>
        <taxon>Bacillota</taxon>
        <taxon>Erysipelotrichia</taxon>
        <taxon>Erysipelotrichales</taxon>
        <taxon>Erysipelotrichaceae</taxon>
        <taxon>Massilicoli</taxon>
    </lineage>
</organism>
<name>A0ABT1SN86_9FIRM</name>
<dbReference type="InterPro" id="IPR008927">
    <property type="entry name" value="6-PGluconate_DH-like_C_sf"/>
</dbReference>
<comment type="pathway">
    <text evidence="5 7">Amino-acid biosynthesis; L-proline biosynthesis; L-proline from L-glutamate 5-semialdehyde: step 1/1.</text>
</comment>
<evidence type="ECO:0000256" key="2">
    <source>
        <dbReference type="ARBA" id="ARBA00022650"/>
    </source>
</evidence>
<dbReference type="Pfam" id="PF03807">
    <property type="entry name" value="F420_oxidored"/>
    <property type="match status" value="1"/>
</dbReference>
<reference evidence="10 11" key="1">
    <citation type="submission" date="2022-06" db="EMBL/GenBank/DDBJ databases">
        <title>Isolation of gut microbiota from human fecal samples.</title>
        <authorList>
            <person name="Pamer E.G."/>
            <person name="Barat B."/>
            <person name="Waligurski E."/>
            <person name="Medina S."/>
            <person name="Paddock L."/>
            <person name="Mostad J."/>
        </authorList>
    </citation>
    <scope>NUCLEOTIDE SEQUENCE [LARGE SCALE GENOMIC DNA]</scope>
    <source>
        <strain evidence="10 11">DFI.6.1</strain>
    </source>
</reference>
<keyword evidence="5" id="KW-0963">Cytoplasm</keyword>
<dbReference type="RefSeq" id="WP_102267980.1">
    <property type="nucleotide sequence ID" value="NZ_CALVCM010000041.1"/>
</dbReference>
<comment type="caution">
    <text evidence="10">The sequence shown here is derived from an EMBL/GenBank/DDBJ whole genome shotgun (WGS) entry which is preliminary data.</text>
</comment>
<keyword evidence="3 5" id="KW-0521">NADP</keyword>
<dbReference type="PIRSF" id="PIRSF000193">
    <property type="entry name" value="Pyrrol-5-carb_rd"/>
    <property type="match status" value="1"/>
</dbReference>
<evidence type="ECO:0000313" key="11">
    <source>
        <dbReference type="Proteomes" id="UP001524435"/>
    </source>
</evidence>
<keyword evidence="2 5" id="KW-0641">Proline biosynthesis</keyword>
<evidence type="ECO:0000256" key="1">
    <source>
        <dbReference type="ARBA" id="ARBA00005525"/>
    </source>
</evidence>
<dbReference type="PANTHER" id="PTHR11645:SF0">
    <property type="entry name" value="PYRROLINE-5-CARBOXYLATE REDUCTASE 3"/>
    <property type="match status" value="1"/>
</dbReference>
<dbReference type="Gene3D" id="1.10.3730.10">
    <property type="entry name" value="ProC C-terminal domain-like"/>
    <property type="match status" value="1"/>
</dbReference>
<accession>A0ABT1SN86</accession>
<dbReference type="NCBIfam" id="TIGR00112">
    <property type="entry name" value="proC"/>
    <property type="match status" value="1"/>
</dbReference>
<sequence length="274" mass="29497">MEPMIGMIGCGNMGRAIVEGILKAKVAKENQIYAANRHLEKLSDLAERGIKTAGNLETAACSDILFLAVKPHLYQEVIEEIRDVVKPDVIVVAIAAGISIQTVKDLFQREIKVVRAMPNTPALVGEGMSGISFDTLLNEREKKMIIKLFQSFGEVQVVEERLMPAVGSASGSSVAFVFILMEAMADACVKLGMGREQAYVFVGQAVKGGAAMMLETKKHPGVLKDMVCSPNGTTIAGVKALEQAGFRYAVMDALDACAKRTEEMAQASSTVKKR</sequence>
<dbReference type="GO" id="GO:0004735">
    <property type="term" value="F:pyrroline-5-carboxylate reductase activity"/>
    <property type="evidence" value="ECO:0007669"/>
    <property type="project" value="UniProtKB-EC"/>
</dbReference>
<dbReference type="EMBL" id="JANGCH010000026">
    <property type="protein sequence ID" value="MCQ5122697.1"/>
    <property type="molecule type" value="Genomic_DNA"/>
</dbReference>
<evidence type="ECO:0000313" key="10">
    <source>
        <dbReference type="EMBL" id="MCQ5122697.1"/>
    </source>
</evidence>
<protein>
    <recommendedName>
        <fullName evidence="5 6">Pyrroline-5-carboxylate reductase</fullName>
        <shortName evidence="5">P5C reductase</shortName>
        <shortName evidence="5">P5CR</shortName>
        <ecNumber evidence="5 6">1.5.1.2</ecNumber>
    </recommendedName>
    <alternativeName>
        <fullName evidence="5">PCA reductase</fullName>
    </alternativeName>
</protein>
<dbReference type="InterPro" id="IPR036291">
    <property type="entry name" value="NAD(P)-bd_dom_sf"/>
</dbReference>
<keyword evidence="11" id="KW-1185">Reference proteome</keyword>
<proteinExistence type="inferred from homology"/>
<evidence type="ECO:0000256" key="4">
    <source>
        <dbReference type="ARBA" id="ARBA00023002"/>
    </source>
</evidence>
<evidence type="ECO:0000259" key="8">
    <source>
        <dbReference type="Pfam" id="PF03807"/>
    </source>
</evidence>
<dbReference type="InterPro" id="IPR029036">
    <property type="entry name" value="P5CR_dimer"/>
</dbReference>
<dbReference type="Proteomes" id="UP001524435">
    <property type="component" value="Unassembled WGS sequence"/>
</dbReference>
<dbReference type="HAMAP" id="MF_01925">
    <property type="entry name" value="P5C_reductase"/>
    <property type="match status" value="1"/>
</dbReference>
<dbReference type="EC" id="1.5.1.2" evidence="5 6"/>
<evidence type="ECO:0000259" key="9">
    <source>
        <dbReference type="Pfam" id="PF14748"/>
    </source>
</evidence>
<dbReference type="PROSITE" id="PS00521">
    <property type="entry name" value="P5CR"/>
    <property type="match status" value="1"/>
</dbReference>
<dbReference type="InterPro" id="IPR000304">
    <property type="entry name" value="Pyrroline-COOH_reductase"/>
</dbReference>
<comment type="similarity">
    <text evidence="1 5 7">Belongs to the pyrroline-5-carboxylate reductase family.</text>
</comment>
<comment type="catalytic activity">
    <reaction evidence="5">
        <text>L-proline + NAD(+) = (S)-1-pyrroline-5-carboxylate + NADH + 2 H(+)</text>
        <dbReference type="Rhea" id="RHEA:14105"/>
        <dbReference type="ChEBI" id="CHEBI:15378"/>
        <dbReference type="ChEBI" id="CHEBI:17388"/>
        <dbReference type="ChEBI" id="CHEBI:57540"/>
        <dbReference type="ChEBI" id="CHEBI:57945"/>
        <dbReference type="ChEBI" id="CHEBI:60039"/>
        <dbReference type="EC" id="1.5.1.2"/>
    </reaction>
</comment>
<comment type="catalytic activity">
    <reaction evidence="5 7">
        <text>L-proline + NADP(+) = (S)-1-pyrroline-5-carboxylate + NADPH + 2 H(+)</text>
        <dbReference type="Rhea" id="RHEA:14109"/>
        <dbReference type="ChEBI" id="CHEBI:15378"/>
        <dbReference type="ChEBI" id="CHEBI:17388"/>
        <dbReference type="ChEBI" id="CHEBI:57783"/>
        <dbReference type="ChEBI" id="CHEBI:58349"/>
        <dbReference type="ChEBI" id="CHEBI:60039"/>
        <dbReference type="EC" id="1.5.1.2"/>
    </reaction>
</comment>
<feature type="domain" description="Pyrroline-5-carboxylate reductase catalytic N-terminal" evidence="8">
    <location>
        <begin position="5"/>
        <end position="97"/>
    </location>
</feature>
<dbReference type="Pfam" id="PF14748">
    <property type="entry name" value="P5CR_dimer"/>
    <property type="match status" value="1"/>
</dbReference>
<gene>
    <name evidence="5 10" type="primary">proC</name>
    <name evidence="10" type="ORF">NE663_10590</name>
</gene>
<evidence type="ECO:0000256" key="3">
    <source>
        <dbReference type="ARBA" id="ARBA00022857"/>
    </source>
</evidence>